<comment type="caution">
    <text evidence="1">The sequence shown here is derived from an EMBL/GenBank/DDBJ whole genome shotgun (WGS) entry which is preliminary data.</text>
</comment>
<evidence type="ECO:0000313" key="1">
    <source>
        <dbReference type="EMBL" id="KAJ1914846.1"/>
    </source>
</evidence>
<feature type="non-terminal residue" evidence="1">
    <location>
        <position position="123"/>
    </location>
</feature>
<sequence>PISFIIPRIRTLISKEKLRPVEIAYKRFWDLLLDRNTNDQRIDEICWYLAEMNPGQKDFGGMGSRYYEQPKSRNAIYSPILGKLKKFVASILSKRGMQKECCGPMKMVCIKQVENIPILYDKA</sequence>
<gene>
    <name evidence="1" type="ORF">H4219_004612</name>
</gene>
<name>A0A9W8DQV9_9FUNG</name>
<dbReference type="Proteomes" id="UP001150538">
    <property type="component" value="Unassembled WGS sequence"/>
</dbReference>
<dbReference type="AlphaFoldDB" id="A0A9W8DQV9"/>
<dbReference type="EMBL" id="JANBPU010000177">
    <property type="protein sequence ID" value="KAJ1914846.1"/>
    <property type="molecule type" value="Genomic_DNA"/>
</dbReference>
<evidence type="ECO:0000313" key="2">
    <source>
        <dbReference type="Proteomes" id="UP001150538"/>
    </source>
</evidence>
<organism evidence="1 2">
    <name type="scientific">Mycoemilia scoparia</name>
    <dbReference type="NCBI Taxonomy" id="417184"/>
    <lineage>
        <taxon>Eukaryota</taxon>
        <taxon>Fungi</taxon>
        <taxon>Fungi incertae sedis</taxon>
        <taxon>Zoopagomycota</taxon>
        <taxon>Kickxellomycotina</taxon>
        <taxon>Kickxellomycetes</taxon>
        <taxon>Kickxellales</taxon>
        <taxon>Kickxellaceae</taxon>
        <taxon>Mycoemilia</taxon>
    </lineage>
</organism>
<proteinExistence type="predicted"/>
<accession>A0A9W8DQV9</accession>
<keyword evidence="2" id="KW-1185">Reference proteome</keyword>
<reference evidence="1" key="1">
    <citation type="submission" date="2022-07" db="EMBL/GenBank/DDBJ databases">
        <title>Phylogenomic reconstructions and comparative analyses of Kickxellomycotina fungi.</title>
        <authorList>
            <person name="Reynolds N.K."/>
            <person name="Stajich J.E."/>
            <person name="Barry K."/>
            <person name="Grigoriev I.V."/>
            <person name="Crous P."/>
            <person name="Smith M.E."/>
        </authorList>
    </citation>
    <scope>NUCLEOTIDE SEQUENCE</scope>
    <source>
        <strain evidence="1">NBRC 100468</strain>
    </source>
</reference>
<protein>
    <submittedName>
        <fullName evidence="1">Uncharacterized protein</fullName>
    </submittedName>
</protein>